<organism evidence="1 2">
    <name type="scientific">Bythopirellula goksoeyrii</name>
    <dbReference type="NCBI Taxonomy" id="1400387"/>
    <lineage>
        <taxon>Bacteria</taxon>
        <taxon>Pseudomonadati</taxon>
        <taxon>Planctomycetota</taxon>
        <taxon>Planctomycetia</taxon>
        <taxon>Pirellulales</taxon>
        <taxon>Lacipirellulaceae</taxon>
        <taxon>Bythopirellula</taxon>
    </lineage>
</organism>
<evidence type="ECO:0008006" key="3">
    <source>
        <dbReference type="Google" id="ProtNLM"/>
    </source>
</evidence>
<dbReference type="OrthoDB" id="1551055at2"/>
<keyword evidence="2" id="KW-1185">Reference proteome</keyword>
<dbReference type="KEGG" id="bgok:Pr1d_16260"/>
<dbReference type="RefSeq" id="WP_148073015.1">
    <property type="nucleotide sequence ID" value="NZ_CP042913.1"/>
</dbReference>
<reference evidence="1 2" key="1">
    <citation type="submission" date="2019-08" db="EMBL/GenBank/DDBJ databases">
        <title>Deep-cultivation of Planctomycetes and their phenomic and genomic characterization uncovers novel biology.</title>
        <authorList>
            <person name="Wiegand S."/>
            <person name="Jogler M."/>
            <person name="Boedeker C."/>
            <person name="Pinto D."/>
            <person name="Vollmers J."/>
            <person name="Rivas-Marin E."/>
            <person name="Kohn T."/>
            <person name="Peeters S.H."/>
            <person name="Heuer A."/>
            <person name="Rast P."/>
            <person name="Oberbeckmann S."/>
            <person name="Bunk B."/>
            <person name="Jeske O."/>
            <person name="Meyerdierks A."/>
            <person name="Storesund J.E."/>
            <person name="Kallscheuer N."/>
            <person name="Luecker S."/>
            <person name="Lage O.M."/>
            <person name="Pohl T."/>
            <person name="Merkel B.J."/>
            <person name="Hornburger P."/>
            <person name="Mueller R.-W."/>
            <person name="Bruemmer F."/>
            <person name="Labrenz M."/>
            <person name="Spormann A.M."/>
            <person name="Op den Camp H."/>
            <person name="Overmann J."/>
            <person name="Amann R."/>
            <person name="Jetten M.S.M."/>
            <person name="Mascher T."/>
            <person name="Medema M.H."/>
            <person name="Devos D.P."/>
            <person name="Kaster A.-K."/>
            <person name="Ovreas L."/>
            <person name="Rohde M."/>
            <person name="Galperin M.Y."/>
            <person name="Jogler C."/>
        </authorList>
    </citation>
    <scope>NUCLEOTIDE SEQUENCE [LARGE SCALE GENOMIC DNA]</scope>
    <source>
        <strain evidence="1 2">Pr1d</strain>
    </source>
</reference>
<accession>A0A5B9QJL3</accession>
<sequence length="186" mass="21303">MEQSDLLVFLCNHLERTGIRYFITGSQATIAYGEPRFTNDIDVVVDLTVANCDLFCDGFPQPDFYFNRETARQECQREGMFNIIHPDSGQKIDVVIAKQSSFDQLRFDRGIRIPISDGCQAVFSSPEDIILKKMEWHEMGGGERHLRDIAGILKIRGDSLDRDYISDYAQKMGLSDLWKVVQDTVR</sequence>
<name>A0A5B9QJL3_9BACT</name>
<dbReference type="Proteomes" id="UP000323917">
    <property type="component" value="Chromosome"/>
</dbReference>
<gene>
    <name evidence="1" type="ORF">Pr1d_16260</name>
</gene>
<dbReference type="InterPro" id="IPR043519">
    <property type="entry name" value="NT_sf"/>
</dbReference>
<proteinExistence type="predicted"/>
<dbReference type="EMBL" id="CP042913">
    <property type="protein sequence ID" value="QEG34351.1"/>
    <property type="molecule type" value="Genomic_DNA"/>
</dbReference>
<evidence type="ECO:0000313" key="1">
    <source>
        <dbReference type="EMBL" id="QEG34351.1"/>
    </source>
</evidence>
<dbReference type="SUPFAM" id="SSF81301">
    <property type="entry name" value="Nucleotidyltransferase"/>
    <property type="match status" value="1"/>
</dbReference>
<dbReference type="AlphaFoldDB" id="A0A5B9QJL3"/>
<evidence type="ECO:0000313" key="2">
    <source>
        <dbReference type="Proteomes" id="UP000323917"/>
    </source>
</evidence>
<dbReference type="Gene3D" id="3.30.460.40">
    <property type="match status" value="1"/>
</dbReference>
<protein>
    <recommendedName>
        <fullName evidence="3">Nucleotidyltransferase</fullName>
    </recommendedName>
</protein>